<evidence type="ECO:0000313" key="4">
    <source>
        <dbReference type="Proteomes" id="UP000008068"/>
    </source>
</evidence>
<evidence type="ECO:0000313" key="3">
    <source>
        <dbReference type="EMBL" id="EGT37892.1"/>
    </source>
</evidence>
<feature type="region of interest" description="Disordered" evidence="1">
    <location>
        <begin position="57"/>
        <end position="77"/>
    </location>
</feature>
<dbReference type="HOGENOM" id="CLU_1403570_0_0_1"/>
<keyword evidence="2" id="KW-1133">Transmembrane helix</keyword>
<protein>
    <submittedName>
        <fullName evidence="3">Uncharacterized protein</fullName>
    </submittedName>
</protein>
<evidence type="ECO:0000256" key="2">
    <source>
        <dbReference type="SAM" id="Phobius"/>
    </source>
</evidence>
<reference evidence="4" key="1">
    <citation type="submission" date="2011-07" db="EMBL/GenBank/DDBJ databases">
        <authorList>
            <consortium name="Caenorhabditis brenneri Sequencing and Analysis Consortium"/>
            <person name="Wilson R.K."/>
        </authorList>
    </citation>
    <scope>NUCLEOTIDE SEQUENCE [LARGE SCALE GENOMIC DNA]</scope>
    <source>
        <strain evidence="4">PB2801</strain>
    </source>
</reference>
<dbReference type="eggNOG" id="ENOG502TKHC">
    <property type="taxonomic scope" value="Eukaryota"/>
</dbReference>
<evidence type="ECO:0000256" key="1">
    <source>
        <dbReference type="SAM" id="MobiDB-lite"/>
    </source>
</evidence>
<sequence>MGTFFLDYMEVLYSLLLHIYTFIQLMNLRLFIFFANNTYFTVTARFFSSEPLRPLQQQSAPASPQYHSTALPPTKDLHVTPSRVQEAHLGNKTTPSPPKQEMMLKSGGYYCPMNREPLSHREETRVLNKPNSTSTGIYHNNNKFEGGVRRHNETTVTEPGVTLIRASAITSIFDIFLFHLFDVTIPDYYHTQCA</sequence>
<dbReference type="AlphaFoldDB" id="G0NUH6"/>
<dbReference type="EMBL" id="GL379951">
    <property type="protein sequence ID" value="EGT37892.1"/>
    <property type="molecule type" value="Genomic_DNA"/>
</dbReference>
<keyword evidence="2" id="KW-0812">Transmembrane</keyword>
<name>G0NUH6_CAEBE</name>
<dbReference type="InParanoid" id="G0NUH6"/>
<dbReference type="Proteomes" id="UP000008068">
    <property type="component" value="Unassembled WGS sequence"/>
</dbReference>
<keyword evidence="2" id="KW-0472">Membrane</keyword>
<proteinExistence type="predicted"/>
<organism evidence="4">
    <name type="scientific">Caenorhabditis brenneri</name>
    <name type="common">Nematode worm</name>
    <dbReference type="NCBI Taxonomy" id="135651"/>
    <lineage>
        <taxon>Eukaryota</taxon>
        <taxon>Metazoa</taxon>
        <taxon>Ecdysozoa</taxon>
        <taxon>Nematoda</taxon>
        <taxon>Chromadorea</taxon>
        <taxon>Rhabditida</taxon>
        <taxon>Rhabditina</taxon>
        <taxon>Rhabditomorpha</taxon>
        <taxon>Rhabditoidea</taxon>
        <taxon>Rhabditidae</taxon>
        <taxon>Peloderinae</taxon>
        <taxon>Caenorhabditis</taxon>
    </lineage>
</organism>
<accession>G0NUH6</accession>
<keyword evidence="4" id="KW-1185">Reference proteome</keyword>
<gene>
    <name evidence="3" type="ORF">CAEBREN_29248</name>
</gene>
<feature type="transmembrane region" description="Helical" evidence="2">
    <location>
        <begin position="12"/>
        <end position="35"/>
    </location>
</feature>